<dbReference type="Proteomes" id="UP000887566">
    <property type="component" value="Unplaced"/>
</dbReference>
<evidence type="ECO:0000313" key="2">
    <source>
        <dbReference type="WBParaSite" id="PSAMB.scaffold5703size12716.g27191.t1"/>
    </source>
</evidence>
<protein>
    <submittedName>
        <fullName evidence="2">Uncharacterized protein</fullName>
    </submittedName>
</protein>
<accession>A0A914WY73</accession>
<dbReference type="WBParaSite" id="PSAMB.scaffold5703size12716.g27191.t1">
    <property type="protein sequence ID" value="PSAMB.scaffold5703size12716.g27191.t1"/>
    <property type="gene ID" value="PSAMB.scaffold5703size12716.g27191"/>
</dbReference>
<evidence type="ECO:0000313" key="1">
    <source>
        <dbReference type="Proteomes" id="UP000887566"/>
    </source>
</evidence>
<name>A0A914WY73_9BILA</name>
<organism evidence="1 2">
    <name type="scientific">Plectus sambesii</name>
    <dbReference type="NCBI Taxonomy" id="2011161"/>
    <lineage>
        <taxon>Eukaryota</taxon>
        <taxon>Metazoa</taxon>
        <taxon>Ecdysozoa</taxon>
        <taxon>Nematoda</taxon>
        <taxon>Chromadorea</taxon>
        <taxon>Plectida</taxon>
        <taxon>Plectina</taxon>
        <taxon>Plectoidea</taxon>
        <taxon>Plectidae</taxon>
        <taxon>Plectus</taxon>
    </lineage>
</organism>
<keyword evidence="1" id="KW-1185">Reference proteome</keyword>
<reference evidence="2" key="1">
    <citation type="submission" date="2022-11" db="UniProtKB">
        <authorList>
            <consortium name="WormBaseParasite"/>
        </authorList>
    </citation>
    <scope>IDENTIFICATION</scope>
</reference>
<sequence length="168" mass="19134">MKTSGDIDLTEGYCFRATPLFSQGNYLTLRTIRQEKTKEFLEDIIDDIFTPDALLPPRKKPSFKPGDWWALRSKDASWERVQVCKEPWKKPIDCTVGNGVVVDRHGLEVKLHRSDPDLQKIPNDKVHLITDIPPICYTVIVDPTFKPNIQLVGSLPDLVRAGTEIMCM</sequence>
<proteinExistence type="predicted"/>
<dbReference type="AlphaFoldDB" id="A0A914WY73"/>